<reference evidence="1 3" key="2">
    <citation type="submission" date="2019-09" db="EMBL/GenBank/DDBJ databases">
        <title>A bacterium isolated from glacier soil.</title>
        <authorList>
            <person name="Liu Q."/>
        </authorList>
    </citation>
    <scope>NUCLEOTIDE SEQUENCE [LARGE SCALE GENOMIC DNA]</scope>
    <source>
        <strain evidence="1 3">MDT1-10-3</strain>
    </source>
</reference>
<dbReference type="Proteomes" id="UP001570846">
    <property type="component" value="Unassembled WGS sequence"/>
</dbReference>
<dbReference type="RefSeq" id="WP_149097068.1">
    <property type="nucleotide sequence ID" value="NZ_BMMG01000001.1"/>
</dbReference>
<sequence>MVPPLLLKNAKTLLLLNLVSLLVFSGFSAKASHLRAGEIYYTSDTTATRNPLKFFFTLVTYSVAPPPFEDLEATLYFGDCTSQKVSRESRTLIPNAQISSFQNIYRFEHTYSGPGTYLVTYVAQSRNMGVVNISNSVSQTFFLQSTLTVDPLLGVNRSPRLRILPLDVAVRNQVFVHNPGAYDPDGDSLSFKLVAPKDFSSNDACGRPIGRDAQGYQGLENFLGRADPSGPAGYALNRNTGQLTWNTPGIIGEFALALVVEEWRNGRLIGQVTRDRQLFVRGEPIVTGLSEDWYSLVSTFPNPAASAFTLKLPPSIQLRASSLYTAQGTPVPLPVPTRSKEGLVFPIQSLPNALYFLHLRTSQGNHIQKIVVQR</sequence>
<keyword evidence="4" id="KW-1185">Reference proteome</keyword>
<evidence type="ECO:0000313" key="3">
    <source>
        <dbReference type="Proteomes" id="UP000323866"/>
    </source>
</evidence>
<dbReference type="EMBL" id="VKKZ01000010">
    <property type="protein sequence ID" value="KAA6437446.1"/>
    <property type="molecule type" value="Genomic_DNA"/>
</dbReference>
<dbReference type="AlphaFoldDB" id="A0A5M8QS05"/>
<dbReference type="InterPro" id="IPR026444">
    <property type="entry name" value="Secre_tail"/>
</dbReference>
<comment type="caution">
    <text evidence="1">The sequence shown here is derived from an EMBL/GenBank/DDBJ whole genome shotgun (WGS) entry which is preliminary data.</text>
</comment>
<evidence type="ECO:0000313" key="2">
    <source>
        <dbReference type="EMBL" id="MFA1772916.1"/>
    </source>
</evidence>
<name>A0A5M8QS05_9BACT</name>
<dbReference type="Proteomes" id="UP000323866">
    <property type="component" value="Unassembled WGS sequence"/>
</dbReference>
<accession>A0A5M8QS05</accession>
<reference evidence="2 4" key="3">
    <citation type="submission" date="2024-08" db="EMBL/GenBank/DDBJ databases">
        <authorList>
            <person name="Wei W."/>
        </authorList>
    </citation>
    <scope>NUCLEOTIDE SEQUENCE [LARGE SCALE GENOMIC DNA]</scope>
    <source>
        <strain evidence="2 4">XU2</strain>
    </source>
</reference>
<dbReference type="NCBIfam" id="TIGR04183">
    <property type="entry name" value="Por_Secre_tail"/>
    <property type="match status" value="1"/>
</dbReference>
<organism evidence="1 3">
    <name type="scientific">Rufibacter glacialis</name>
    <dbReference type="NCBI Taxonomy" id="1259555"/>
    <lineage>
        <taxon>Bacteria</taxon>
        <taxon>Pseudomonadati</taxon>
        <taxon>Bacteroidota</taxon>
        <taxon>Cytophagia</taxon>
        <taxon>Cytophagales</taxon>
        <taxon>Hymenobacteraceae</taxon>
        <taxon>Rufibacter</taxon>
    </lineage>
</organism>
<proteinExistence type="predicted"/>
<protein>
    <submittedName>
        <fullName evidence="1">T9SS type A sorting domain-containing protein</fullName>
    </submittedName>
</protein>
<evidence type="ECO:0000313" key="4">
    <source>
        <dbReference type="Proteomes" id="UP001570846"/>
    </source>
</evidence>
<gene>
    <name evidence="2" type="ORF">ACD591_16570</name>
    <name evidence="1" type="ORF">FOE74_02790</name>
</gene>
<dbReference type="EMBL" id="JBGOGF010000009">
    <property type="protein sequence ID" value="MFA1772916.1"/>
    <property type="molecule type" value="Genomic_DNA"/>
</dbReference>
<dbReference type="OrthoDB" id="1123245at2"/>
<reference evidence="1 3" key="1">
    <citation type="submission" date="2019-07" db="EMBL/GenBank/DDBJ databases">
        <authorList>
            <person name="Qu J.-H."/>
        </authorList>
    </citation>
    <scope>NUCLEOTIDE SEQUENCE [LARGE SCALE GENOMIC DNA]</scope>
    <source>
        <strain evidence="1 3">MDT1-10-3</strain>
    </source>
</reference>
<evidence type="ECO:0000313" key="1">
    <source>
        <dbReference type="EMBL" id="KAA6437446.1"/>
    </source>
</evidence>